<comment type="caution">
    <text evidence="2">The sequence shown here is derived from an EMBL/GenBank/DDBJ whole genome shotgun (WGS) entry which is preliminary data.</text>
</comment>
<evidence type="ECO:0000256" key="1">
    <source>
        <dbReference type="SAM" id="MobiDB-lite"/>
    </source>
</evidence>
<evidence type="ECO:0000313" key="3">
    <source>
        <dbReference type="Proteomes" id="UP000293291"/>
    </source>
</evidence>
<dbReference type="EMBL" id="SDWU01000017">
    <property type="protein sequence ID" value="RYB99914.1"/>
    <property type="molecule type" value="Genomic_DNA"/>
</dbReference>
<gene>
    <name evidence="2" type="ORF">EUA07_15625</name>
</gene>
<dbReference type="AlphaFoldDB" id="A0A4Q2SCR4"/>
<sequence length="136" mass="14258">MVLILCLVVSGPLSACGQEGASDAAPLGERAENDVPMNPPTLRFRVSPDGLVQASPELVAEAGEAVAVVLENDDDDDYELRLLDPEGDTVFVVEASAEARGDGRAMPRVVGPHTVEVYPVDAPGAVEEFVVEVSET</sequence>
<protein>
    <recommendedName>
        <fullName evidence="4">EfeO-type cupredoxin-like domain-containing protein</fullName>
    </recommendedName>
</protein>
<organism evidence="2 3">
    <name type="scientific">Nocardioides ganghwensis</name>
    <dbReference type="NCBI Taxonomy" id="252230"/>
    <lineage>
        <taxon>Bacteria</taxon>
        <taxon>Bacillati</taxon>
        <taxon>Actinomycetota</taxon>
        <taxon>Actinomycetes</taxon>
        <taxon>Propionibacteriales</taxon>
        <taxon>Nocardioidaceae</taxon>
        <taxon>Nocardioides</taxon>
    </lineage>
</organism>
<keyword evidence="3" id="KW-1185">Reference proteome</keyword>
<feature type="region of interest" description="Disordered" evidence="1">
    <location>
        <begin position="18"/>
        <end position="38"/>
    </location>
</feature>
<dbReference type="OrthoDB" id="3782660at2"/>
<evidence type="ECO:0008006" key="4">
    <source>
        <dbReference type="Google" id="ProtNLM"/>
    </source>
</evidence>
<evidence type="ECO:0000313" key="2">
    <source>
        <dbReference type="EMBL" id="RYB99914.1"/>
    </source>
</evidence>
<accession>A0A4Q2SCR4</accession>
<proteinExistence type="predicted"/>
<name>A0A4Q2SCR4_9ACTN</name>
<reference evidence="2 3" key="1">
    <citation type="submission" date="2019-01" db="EMBL/GenBank/DDBJ databases">
        <title>Novel species of Nocardioides.</title>
        <authorList>
            <person name="Liu Q."/>
            <person name="Xin Y.-H."/>
        </authorList>
    </citation>
    <scope>NUCLEOTIDE SEQUENCE [LARGE SCALE GENOMIC DNA]</scope>
    <source>
        <strain evidence="2 3">CGMCC 4.6875</strain>
    </source>
</reference>
<dbReference type="RefSeq" id="WP_129456107.1">
    <property type="nucleotide sequence ID" value="NZ_JACXYX010000017.1"/>
</dbReference>
<dbReference type="Proteomes" id="UP000293291">
    <property type="component" value="Unassembled WGS sequence"/>
</dbReference>